<dbReference type="InterPro" id="IPR000271">
    <property type="entry name" value="Ribosomal_bL34"/>
</dbReference>
<dbReference type="PANTHER" id="PTHR14503:SF4">
    <property type="entry name" value="LARGE RIBOSOMAL SUBUNIT PROTEIN BL34M"/>
    <property type="match status" value="1"/>
</dbReference>
<dbReference type="Proteomes" id="UP000694397">
    <property type="component" value="Chromosome 25"/>
</dbReference>
<sequence>MYRCCDATLGHERYGGQLACWLAERNNHLPSSLKHGLLKRNMKMNILRPAALLFCGVGRSSGGSALLSPLLATCPGAELRPVFQPLPWSHQQARTVKRGTEYQPKNLKRKRTHGWIKRISSRGGIEVILRRMLKGRKSLSH</sequence>
<dbReference type="NCBIfam" id="TIGR01030">
    <property type="entry name" value="rpmH_bact"/>
    <property type="match status" value="1"/>
</dbReference>
<dbReference type="GO" id="GO:0006412">
    <property type="term" value="P:translation"/>
    <property type="evidence" value="ECO:0007669"/>
    <property type="project" value="InterPro"/>
</dbReference>
<comment type="similarity">
    <text evidence="1">Belongs to the bacterial ribosomal protein bL34 family.</text>
</comment>
<name>A0A8D0CKG6_SCLFO</name>
<evidence type="ECO:0000256" key="5">
    <source>
        <dbReference type="ARBA" id="ARBA00035434"/>
    </source>
</evidence>
<evidence type="ECO:0000313" key="6">
    <source>
        <dbReference type="Ensembl" id="ENSSFOP00015073198.1"/>
    </source>
</evidence>
<keyword evidence="3" id="KW-0687">Ribonucleoprotein</keyword>
<organism evidence="6 7">
    <name type="scientific">Scleropages formosus</name>
    <name type="common">Asian bonytongue</name>
    <name type="synonym">Osteoglossum formosum</name>
    <dbReference type="NCBI Taxonomy" id="113540"/>
    <lineage>
        <taxon>Eukaryota</taxon>
        <taxon>Metazoa</taxon>
        <taxon>Chordata</taxon>
        <taxon>Craniata</taxon>
        <taxon>Vertebrata</taxon>
        <taxon>Euteleostomi</taxon>
        <taxon>Actinopterygii</taxon>
        <taxon>Neopterygii</taxon>
        <taxon>Teleostei</taxon>
        <taxon>Osteoglossocephala</taxon>
        <taxon>Osteoglossomorpha</taxon>
        <taxon>Osteoglossiformes</taxon>
        <taxon>Osteoglossidae</taxon>
        <taxon>Scleropages</taxon>
    </lineage>
</organism>
<gene>
    <name evidence="6" type="primary">MRPL34</name>
    <name evidence="6" type="synonym">mrpl34</name>
</gene>
<dbReference type="Pfam" id="PF00468">
    <property type="entry name" value="Ribosomal_L34"/>
    <property type="match status" value="1"/>
</dbReference>
<dbReference type="OrthoDB" id="431691at2759"/>
<evidence type="ECO:0000256" key="1">
    <source>
        <dbReference type="ARBA" id="ARBA00010111"/>
    </source>
</evidence>
<evidence type="ECO:0000256" key="3">
    <source>
        <dbReference type="ARBA" id="ARBA00023274"/>
    </source>
</evidence>
<protein>
    <recommendedName>
        <fullName evidence="4">Large ribosomal subunit protein bL34m</fullName>
    </recommendedName>
    <alternativeName>
        <fullName evidence="5">39S ribosomal protein L34, mitochondrial</fullName>
    </alternativeName>
</protein>
<evidence type="ECO:0000256" key="4">
    <source>
        <dbReference type="ARBA" id="ARBA00035274"/>
    </source>
</evidence>
<evidence type="ECO:0000256" key="2">
    <source>
        <dbReference type="ARBA" id="ARBA00022980"/>
    </source>
</evidence>
<dbReference type="Gene3D" id="1.10.287.3980">
    <property type="match status" value="1"/>
</dbReference>
<evidence type="ECO:0000313" key="7">
    <source>
        <dbReference type="Proteomes" id="UP000694397"/>
    </source>
</evidence>
<keyword evidence="7" id="KW-1185">Reference proteome</keyword>
<dbReference type="GO" id="GO:0003735">
    <property type="term" value="F:structural constituent of ribosome"/>
    <property type="evidence" value="ECO:0007669"/>
    <property type="project" value="InterPro"/>
</dbReference>
<dbReference type="FunFam" id="1.10.287.3980:FF:000001">
    <property type="entry name" value="Mitochondrial ribosomal protein L34"/>
    <property type="match status" value="1"/>
</dbReference>
<keyword evidence="2" id="KW-0689">Ribosomal protein</keyword>
<reference evidence="6" key="2">
    <citation type="submission" date="2025-08" db="UniProtKB">
        <authorList>
            <consortium name="Ensembl"/>
        </authorList>
    </citation>
    <scope>IDENTIFICATION</scope>
</reference>
<dbReference type="GO" id="GO:0005762">
    <property type="term" value="C:mitochondrial large ribosomal subunit"/>
    <property type="evidence" value="ECO:0007669"/>
    <property type="project" value="TreeGrafter"/>
</dbReference>
<accession>A0A8D0CKG6</accession>
<dbReference type="Ensembl" id="ENSSFOT00015042033.1">
    <property type="protein sequence ID" value="ENSSFOP00015073198.1"/>
    <property type="gene ID" value="ENSSFOG00015024746.1"/>
</dbReference>
<dbReference type="PANTHER" id="PTHR14503">
    <property type="entry name" value="MITOCHONDRIAL RIBOSOMAL PROTEIN 34 FAMILY MEMBER"/>
    <property type="match status" value="1"/>
</dbReference>
<proteinExistence type="inferred from homology"/>
<reference evidence="6" key="3">
    <citation type="submission" date="2025-09" db="UniProtKB">
        <authorList>
            <consortium name="Ensembl"/>
        </authorList>
    </citation>
    <scope>IDENTIFICATION</scope>
</reference>
<dbReference type="AlphaFoldDB" id="A0A8D0CKG6"/>
<reference evidence="6 7" key="1">
    <citation type="submission" date="2019-04" db="EMBL/GenBank/DDBJ databases">
        <authorList>
            <consortium name="Wellcome Sanger Institute Data Sharing"/>
        </authorList>
    </citation>
    <scope>NUCLEOTIDE SEQUENCE [LARGE SCALE GENOMIC DNA]</scope>
</reference>
<dbReference type="GeneTree" id="ENSGT00390000012240"/>